<evidence type="ECO:0000256" key="1">
    <source>
        <dbReference type="ARBA" id="ARBA00004123"/>
    </source>
</evidence>
<organism evidence="11 12">
    <name type="scientific">Strigomonas culicis</name>
    <dbReference type="NCBI Taxonomy" id="28005"/>
    <lineage>
        <taxon>Eukaryota</taxon>
        <taxon>Discoba</taxon>
        <taxon>Euglenozoa</taxon>
        <taxon>Kinetoplastea</taxon>
        <taxon>Metakinetoplastina</taxon>
        <taxon>Trypanosomatida</taxon>
        <taxon>Trypanosomatidae</taxon>
        <taxon>Strigomonadinae</taxon>
        <taxon>Strigomonas</taxon>
    </lineage>
</organism>
<evidence type="ECO:0000313" key="11">
    <source>
        <dbReference type="EMBL" id="EPY31040.1"/>
    </source>
</evidence>
<protein>
    <recommendedName>
        <fullName evidence="3 6">DNA replication complex GINS protein SLD5</fullName>
    </recommendedName>
</protein>
<evidence type="ECO:0000256" key="6">
    <source>
        <dbReference type="PIRNR" id="PIRNR007764"/>
    </source>
</evidence>
<comment type="similarity">
    <text evidence="2 6">Belongs to the GINS4/SLD5 family.</text>
</comment>
<dbReference type="Pfam" id="PF05916">
    <property type="entry name" value="Sld5"/>
    <property type="match status" value="1"/>
</dbReference>
<name>S9W586_9TRYP</name>
<feature type="compositionally biased region" description="Basic and acidic residues" evidence="7">
    <location>
        <begin position="13"/>
        <end position="30"/>
    </location>
</feature>
<dbReference type="EMBL" id="ATMH01003663">
    <property type="protein sequence ID" value="EPY31040.1"/>
    <property type="molecule type" value="Genomic_DNA"/>
</dbReference>
<dbReference type="GO" id="GO:0000811">
    <property type="term" value="C:GINS complex"/>
    <property type="evidence" value="ECO:0007669"/>
    <property type="project" value="UniProtKB-UniRule"/>
</dbReference>
<dbReference type="Gene3D" id="1.20.58.1030">
    <property type="match status" value="1"/>
</dbReference>
<comment type="function">
    <text evidence="6">The GINS complex plays an essential role in the initiation of DNA replication.</text>
</comment>
<reference evidence="11 12" key="1">
    <citation type="journal article" date="2013" name="PLoS ONE">
        <title>Predicting the Proteins of Angomonas deanei, Strigomonas culicis and Their Respective Endosymbionts Reveals New Aspects of the Trypanosomatidae Family.</title>
        <authorList>
            <person name="Motta M.C."/>
            <person name="Martins A.C."/>
            <person name="de Souza S.S."/>
            <person name="Catta-Preta C.M."/>
            <person name="Silva R."/>
            <person name="Klein C.C."/>
            <person name="de Almeida L.G."/>
            <person name="de Lima Cunha O."/>
            <person name="Ciapina L.P."/>
            <person name="Brocchi M."/>
            <person name="Colabardini A.C."/>
            <person name="de Araujo Lima B."/>
            <person name="Machado C.R."/>
            <person name="de Almeida Soares C.M."/>
            <person name="Probst C.M."/>
            <person name="de Menezes C.B."/>
            <person name="Thompson C.E."/>
            <person name="Bartholomeu D.C."/>
            <person name="Gradia D.F."/>
            <person name="Pavoni D.P."/>
            <person name="Grisard E.C."/>
            <person name="Fantinatti-Garboggini F."/>
            <person name="Marchini F.K."/>
            <person name="Rodrigues-Luiz G.F."/>
            <person name="Wagner G."/>
            <person name="Goldman G.H."/>
            <person name="Fietto J.L."/>
            <person name="Elias M.C."/>
            <person name="Goldman M.H."/>
            <person name="Sagot M.F."/>
            <person name="Pereira M."/>
            <person name="Stoco P.H."/>
            <person name="de Mendonca-Neto R.P."/>
            <person name="Teixeira S.M."/>
            <person name="Maciel T.E."/>
            <person name="de Oliveira Mendes T.A."/>
            <person name="Urmenyi T.P."/>
            <person name="de Souza W."/>
            <person name="Schenkman S."/>
            <person name="de Vasconcelos A.T."/>
        </authorList>
    </citation>
    <scope>NUCLEOTIDE SEQUENCE [LARGE SCALE GENOMIC DNA]</scope>
</reference>
<dbReference type="OrthoDB" id="338231at2759"/>
<feature type="compositionally biased region" description="Acidic residues" evidence="7">
    <location>
        <begin position="1"/>
        <end position="12"/>
    </location>
</feature>
<feature type="domain" description="GINS subunit" evidence="8">
    <location>
        <begin position="80"/>
        <end position="180"/>
    </location>
</feature>
<evidence type="ECO:0000259" key="9">
    <source>
        <dbReference type="Pfam" id="PF16922"/>
    </source>
</evidence>
<evidence type="ECO:0000313" key="10">
    <source>
        <dbReference type="EMBL" id="EPY30161.1"/>
    </source>
</evidence>
<keyword evidence="12" id="KW-1185">Reference proteome</keyword>
<dbReference type="AlphaFoldDB" id="S9W586"/>
<dbReference type="GO" id="GO:0000727">
    <property type="term" value="P:double-strand break repair via break-induced replication"/>
    <property type="evidence" value="ECO:0007669"/>
    <property type="project" value="TreeGrafter"/>
</dbReference>
<dbReference type="InterPro" id="IPR031633">
    <property type="entry name" value="SLD5_C"/>
</dbReference>
<evidence type="ECO:0000256" key="2">
    <source>
        <dbReference type="ARBA" id="ARBA00008187"/>
    </source>
</evidence>
<dbReference type="CDD" id="cd21692">
    <property type="entry name" value="GINS_B_Sld5"/>
    <property type="match status" value="1"/>
</dbReference>
<keyword evidence="4 6" id="KW-0235">DNA replication</keyword>
<dbReference type="PANTHER" id="PTHR21206">
    <property type="entry name" value="SLD5 PROTEIN"/>
    <property type="match status" value="1"/>
</dbReference>
<evidence type="ECO:0000256" key="3">
    <source>
        <dbReference type="ARBA" id="ARBA00014804"/>
    </source>
</evidence>
<dbReference type="SUPFAM" id="SSF158573">
    <property type="entry name" value="GINS helical bundle-like"/>
    <property type="match status" value="1"/>
</dbReference>
<dbReference type="Gene3D" id="3.40.5.60">
    <property type="match status" value="1"/>
</dbReference>
<dbReference type="EMBL" id="ATMH01004205">
    <property type="protein sequence ID" value="EPY30161.1"/>
    <property type="molecule type" value="Genomic_DNA"/>
</dbReference>
<feature type="region of interest" description="Disordered" evidence="7">
    <location>
        <begin position="1"/>
        <end position="43"/>
    </location>
</feature>
<gene>
    <name evidence="11" type="ORF">STCU_03663</name>
    <name evidence="10" type="ORF">STCU_04205</name>
</gene>
<evidence type="ECO:0000259" key="8">
    <source>
        <dbReference type="Pfam" id="PF05916"/>
    </source>
</evidence>
<evidence type="ECO:0000256" key="4">
    <source>
        <dbReference type="ARBA" id="ARBA00022705"/>
    </source>
</evidence>
<dbReference type="Pfam" id="PF16922">
    <property type="entry name" value="SLD5_C"/>
    <property type="match status" value="1"/>
</dbReference>
<evidence type="ECO:0000256" key="5">
    <source>
        <dbReference type="ARBA" id="ARBA00023242"/>
    </source>
</evidence>
<keyword evidence="5 6" id="KW-0539">Nucleus</keyword>
<evidence type="ECO:0000256" key="7">
    <source>
        <dbReference type="SAM" id="MobiDB-lite"/>
    </source>
</evidence>
<proteinExistence type="inferred from homology"/>
<dbReference type="InterPro" id="IPR021151">
    <property type="entry name" value="GINS_A"/>
</dbReference>
<comment type="caution">
    <text evidence="11">The sequence shown here is derived from an EMBL/GenBank/DDBJ whole genome shotgun (WGS) entry which is preliminary data.</text>
</comment>
<sequence>MFFEDHLEESDHEDARQDEVSQEATRHSLAERPSAGGSSSSIVELLKEAAENERHCPDILPYPTATVESAVAQLASTQARVRQLAEEEKREAADPNRGRSLLPFKPSDIIALELQRAQFFLCELLRCRLRKVELLAATIYYEGVQEAQGADSGVLLPQRGHLSENEKIVADRLAELNQNLLLRVGLQAAPQELRHLTPNPPYAEGMEMLPVPDIDQYVFGVALEDLGVVELGEGASQVINGGEIFLMPYRTFRPYVIAGQVRLL</sequence>
<dbReference type="InterPro" id="IPR036224">
    <property type="entry name" value="GINS_bundle-like_dom_sf"/>
</dbReference>
<reference evidence="11" key="2">
    <citation type="submission" date="2013-03" db="EMBL/GenBank/DDBJ databases">
        <authorList>
            <person name="Motta M.C.M."/>
            <person name="Martins A.C.A."/>
            <person name="Preta C.M.C.C."/>
            <person name="Silva R."/>
            <person name="de Souza S.S."/>
            <person name="Klein C.C."/>
            <person name="de Almeida L.G.P."/>
            <person name="Cunha O.L."/>
            <person name="Colabardini A.C."/>
            <person name="Lima B.A."/>
            <person name="Machado C.R."/>
            <person name="Soares C.M.A."/>
            <person name="de Menezes C.B.A."/>
            <person name="Bartolomeu D.C."/>
            <person name="Grisard E.C."/>
            <person name="Fantinatti-Garboggini F."/>
            <person name="Rodrigues-Luiz G.F."/>
            <person name="Wagner G."/>
            <person name="Goldman G.H."/>
            <person name="Fietto J.L.R."/>
            <person name="Ciapina L.P."/>
            <person name="Brocchi M."/>
            <person name="Elias M.C."/>
            <person name="Goldman M.H.S."/>
            <person name="Sagot M.-F."/>
            <person name="Pereira M."/>
            <person name="Stoco P.H."/>
            <person name="Teixeira S.M.R."/>
            <person name="de Mendonca-Neto R.P."/>
            <person name="Maciel T.E.F."/>
            <person name="Mendes T.A.O."/>
            <person name="Urmenyi T.P."/>
            <person name="Teixeira M.M.G."/>
            <person name="de Camargo E.F.P."/>
            <person name="de Sousa W."/>
            <person name="Schenkman S."/>
            <person name="de Vasconcelos A.T.R."/>
        </authorList>
    </citation>
    <scope>NUCLEOTIDE SEQUENCE</scope>
</reference>
<dbReference type="InterPro" id="IPR008591">
    <property type="entry name" value="GINS_Sld5"/>
</dbReference>
<accession>S9W586</accession>
<evidence type="ECO:0000313" key="12">
    <source>
        <dbReference type="Proteomes" id="UP000015354"/>
    </source>
</evidence>
<comment type="subcellular location">
    <subcellularLocation>
        <location evidence="1 6">Nucleus</location>
    </subcellularLocation>
</comment>
<dbReference type="GO" id="GO:0006261">
    <property type="term" value="P:DNA-templated DNA replication"/>
    <property type="evidence" value="ECO:0007669"/>
    <property type="project" value="InterPro"/>
</dbReference>
<dbReference type="PIRSF" id="PIRSF007764">
    <property type="entry name" value="Sld5"/>
    <property type="match status" value="1"/>
</dbReference>
<feature type="domain" description="DNA replication complex GINS protein SLD5 C-terminal" evidence="9">
    <location>
        <begin position="212"/>
        <end position="264"/>
    </location>
</feature>
<dbReference type="Proteomes" id="UP000015354">
    <property type="component" value="Unassembled WGS sequence"/>
</dbReference>
<dbReference type="PANTHER" id="PTHR21206:SF0">
    <property type="entry name" value="DNA REPLICATION COMPLEX GINS PROTEIN SLD5"/>
    <property type="match status" value="1"/>
</dbReference>